<sequence length="61" mass="6411">MAARASNHTNETVGIVVAYVVIPGIDGSDEKPWQTMWGTSGTGRGTHLADVVVCARLDELG</sequence>
<accession>H0QX99</accession>
<proteinExistence type="predicted"/>
<evidence type="ECO:0000313" key="1">
    <source>
        <dbReference type="EMBL" id="GAB17450.1"/>
    </source>
</evidence>
<name>H0QX99_9ACTN</name>
<organism evidence="1 2">
    <name type="scientific">Gordonia effusa NBRC 100432</name>
    <dbReference type="NCBI Taxonomy" id="1077974"/>
    <lineage>
        <taxon>Bacteria</taxon>
        <taxon>Bacillati</taxon>
        <taxon>Actinomycetota</taxon>
        <taxon>Actinomycetes</taxon>
        <taxon>Mycobacteriales</taxon>
        <taxon>Gordoniaceae</taxon>
        <taxon>Gordonia</taxon>
    </lineage>
</organism>
<reference evidence="1 2" key="1">
    <citation type="submission" date="2011-12" db="EMBL/GenBank/DDBJ databases">
        <title>Whole genome shotgun sequence of Gordonia effusa NBRC 100432.</title>
        <authorList>
            <person name="Yoshida I."/>
            <person name="Takarada H."/>
            <person name="Hosoyama A."/>
            <person name="Tsuchikane K."/>
            <person name="Katsumata H."/>
            <person name="Yamazaki S."/>
            <person name="Fujita N."/>
        </authorList>
    </citation>
    <scope>NUCLEOTIDE SEQUENCE [LARGE SCALE GENOMIC DNA]</scope>
    <source>
        <strain evidence="1 2">NBRC 100432</strain>
    </source>
</reference>
<dbReference type="EMBL" id="BAEH01000033">
    <property type="protein sequence ID" value="GAB17450.1"/>
    <property type="molecule type" value="Genomic_DNA"/>
</dbReference>
<evidence type="ECO:0000313" key="2">
    <source>
        <dbReference type="Proteomes" id="UP000035034"/>
    </source>
</evidence>
<dbReference type="AlphaFoldDB" id="H0QX99"/>
<protein>
    <submittedName>
        <fullName evidence="1">Uncharacterized protein</fullName>
    </submittedName>
</protein>
<dbReference type="Proteomes" id="UP000035034">
    <property type="component" value="Unassembled WGS sequence"/>
</dbReference>
<comment type="caution">
    <text evidence="1">The sequence shown here is derived from an EMBL/GenBank/DDBJ whole genome shotgun (WGS) entry which is preliminary data.</text>
</comment>
<keyword evidence="2" id="KW-1185">Reference proteome</keyword>
<gene>
    <name evidence="1" type="ORF">GOEFS_033_00120</name>
</gene>